<feature type="transmembrane region" description="Helical" evidence="2">
    <location>
        <begin position="26"/>
        <end position="49"/>
    </location>
</feature>
<evidence type="ECO:0000256" key="1">
    <source>
        <dbReference type="SAM" id="MobiDB-lite"/>
    </source>
</evidence>
<dbReference type="STRING" id="138119.DSY3349"/>
<proteinExistence type="predicted"/>
<sequence length="269" mass="28876">MCLKSLFPGQAMNRIQEKEIFVMRKMYLLIGSVALGVGLVIGVVGHALATTPADGNPRLAFWNKDSQSTTGAIGGMLNDSTSGSALSPNNPDNGLNPFGSGGLTPQAGMDGLHPYSPEEEVLDPAELEPGKATNNVPEDLAQAILTDYKLNVATLFEAWKSPDMTAFRAKLAEAYTGELLEKHARQAEPFIAQGVGMEVSSIRFDELKVDSAASTSATLTAVYSYVAQDYDIGNQMTLGESTKHQVKVRANLVKKDTRWLITGETLLEP</sequence>
<keyword evidence="2" id="KW-0812">Transmembrane</keyword>
<accession>Q24S54</accession>
<keyword evidence="2" id="KW-0472">Membrane</keyword>
<gene>
    <name evidence="3" type="ordered locus">DSY3349</name>
</gene>
<dbReference type="AlphaFoldDB" id="Q24S54"/>
<reference evidence="3 4" key="1">
    <citation type="journal article" date="2006" name="J. Bacteriol.">
        <title>Complete genome sequence of the dehalorespiring bacterium Desulfitobacterium hafniense Y51 and comparison with Dehalococcoides ethenogenes 195.</title>
        <authorList>
            <person name="Nonaka H."/>
            <person name="Keresztes G."/>
            <person name="Shinoda Y."/>
            <person name="Ikenaga Y."/>
            <person name="Abe M."/>
            <person name="Naito K."/>
            <person name="Inatomi K."/>
            <person name="Furukawa K."/>
            <person name="Inui M."/>
            <person name="Yukawa H."/>
        </authorList>
    </citation>
    <scope>NUCLEOTIDE SEQUENCE [LARGE SCALE GENOMIC DNA]</scope>
    <source>
        <strain evidence="3 4">Y51</strain>
    </source>
</reference>
<evidence type="ECO:0000313" key="3">
    <source>
        <dbReference type="EMBL" id="BAE85138.1"/>
    </source>
</evidence>
<dbReference type="KEGG" id="dsy:DSY3349"/>
<keyword evidence="2" id="KW-1133">Transmembrane helix</keyword>
<dbReference type="eggNOG" id="ENOG5031SJY">
    <property type="taxonomic scope" value="Bacteria"/>
</dbReference>
<dbReference type="EMBL" id="AP008230">
    <property type="protein sequence ID" value="BAE85138.1"/>
    <property type="molecule type" value="Genomic_DNA"/>
</dbReference>
<dbReference type="Proteomes" id="UP000001946">
    <property type="component" value="Chromosome"/>
</dbReference>
<keyword evidence="4" id="KW-1185">Reference proteome</keyword>
<evidence type="ECO:0000256" key="2">
    <source>
        <dbReference type="SAM" id="Phobius"/>
    </source>
</evidence>
<dbReference type="HOGENOM" id="CLU_1223124_0_0_9"/>
<feature type="region of interest" description="Disordered" evidence="1">
    <location>
        <begin position="72"/>
        <end position="117"/>
    </location>
</feature>
<feature type="compositionally biased region" description="Polar residues" evidence="1">
    <location>
        <begin position="78"/>
        <end position="93"/>
    </location>
</feature>
<protein>
    <submittedName>
        <fullName evidence="3">Uncharacterized protein</fullName>
    </submittedName>
</protein>
<name>Q24S54_DESHY</name>
<evidence type="ECO:0000313" key="4">
    <source>
        <dbReference type="Proteomes" id="UP000001946"/>
    </source>
</evidence>
<organism evidence="3 4">
    <name type="scientific">Desulfitobacterium hafniense (strain Y51)</name>
    <dbReference type="NCBI Taxonomy" id="138119"/>
    <lineage>
        <taxon>Bacteria</taxon>
        <taxon>Bacillati</taxon>
        <taxon>Bacillota</taxon>
        <taxon>Clostridia</taxon>
        <taxon>Eubacteriales</taxon>
        <taxon>Desulfitobacteriaceae</taxon>
        <taxon>Desulfitobacterium</taxon>
    </lineage>
</organism>